<name>A0A1W6L5S7_9BURK</name>
<protein>
    <submittedName>
        <fullName evidence="4">TetR family transcriptional regulator</fullName>
    </submittedName>
</protein>
<evidence type="ECO:0000256" key="1">
    <source>
        <dbReference type="ARBA" id="ARBA00023125"/>
    </source>
</evidence>
<organism evidence="4 5">
    <name type="scientific">Piscinibacter gummiphilus</name>
    <dbReference type="NCBI Taxonomy" id="946333"/>
    <lineage>
        <taxon>Bacteria</taxon>
        <taxon>Pseudomonadati</taxon>
        <taxon>Pseudomonadota</taxon>
        <taxon>Betaproteobacteria</taxon>
        <taxon>Burkholderiales</taxon>
        <taxon>Sphaerotilaceae</taxon>
        <taxon>Piscinibacter</taxon>
    </lineage>
</organism>
<dbReference type="SUPFAM" id="SSF46689">
    <property type="entry name" value="Homeodomain-like"/>
    <property type="match status" value="1"/>
</dbReference>
<dbReference type="Pfam" id="PF00440">
    <property type="entry name" value="TetR_N"/>
    <property type="match status" value="1"/>
</dbReference>
<dbReference type="Gene3D" id="1.10.357.10">
    <property type="entry name" value="Tetracycline Repressor, domain 2"/>
    <property type="match status" value="1"/>
</dbReference>
<proteinExistence type="predicted"/>
<dbReference type="AlphaFoldDB" id="A0A1W6L5S7"/>
<gene>
    <name evidence="4" type="ORF">A4W93_06395</name>
</gene>
<dbReference type="InterPro" id="IPR001647">
    <property type="entry name" value="HTH_TetR"/>
</dbReference>
<reference evidence="4 5" key="1">
    <citation type="submission" date="2016-04" db="EMBL/GenBank/DDBJ databases">
        <title>Complete genome sequence of natural rubber-degrading, novel Gram-negative bacterium, Rhizobacter gummiphilus strain NS21.</title>
        <authorList>
            <person name="Tabata M."/>
            <person name="Kasai D."/>
            <person name="Fukuda M."/>
        </authorList>
    </citation>
    <scope>NUCLEOTIDE SEQUENCE [LARGE SCALE GENOMIC DNA]</scope>
    <source>
        <strain evidence="4 5">NS21</strain>
    </source>
</reference>
<dbReference type="PROSITE" id="PS50977">
    <property type="entry name" value="HTH_TETR_2"/>
    <property type="match status" value="1"/>
</dbReference>
<evidence type="ECO:0000256" key="2">
    <source>
        <dbReference type="PROSITE-ProRule" id="PRU00335"/>
    </source>
</evidence>
<dbReference type="Proteomes" id="UP000193427">
    <property type="component" value="Chromosome"/>
</dbReference>
<evidence type="ECO:0000313" key="5">
    <source>
        <dbReference type="Proteomes" id="UP000193427"/>
    </source>
</evidence>
<evidence type="ECO:0000313" key="4">
    <source>
        <dbReference type="EMBL" id="ARN19572.1"/>
    </source>
</evidence>
<dbReference type="KEGG" id="rgu:A4W93_06395"/>
<dbReference type="InterPro" id="IPR009057">
    <property type="entry name" value="Homeodomain-like_sf"/>
</dbReference>
<dbReference type="EMBL" id="CP015118">
    <property type="protein sequence ID" value="ARN19572.1"/>
    <property type="molecule type" value="Genomic_DNA"/>
</dbReference>
<keyword evidence="5" id="KW-1185">Reference proteome</keyword>
<evidence type="ECO:0000259" key="3">
    <source>
        <dbReference type="PROSITE" id="PS50977"/>
    </source>
</evidence>
<feature type="DNA-binding region" description="H-T-H motif" evidence="2">
    <location>
        <begin position="42"/>
        <end position="61"/>
    </location>
</feature>
<dbReference type="OrthoDB" id="5816932at2"/>
<dbReference type="RefSeq" id="WP_085749833.1">
    <property type="nucleotide sequence ID" value="NZ_BSPR01000021.1"/>
</dbReference>
<keyword evidence="1 2" id="KW-0238">DNA-binding</keyword>
<dbReference type="STRING" id="946333.A4W93_06395"/>
<feature type="domain" description="HTH tetR-type" evidence="3">
    <location>
        <begin position="19"/>
        <end position="79"/>
    </location>
</feature>
<dbReference type="GO" id="GO:0003677">
    <property type="term" value="F:DNA binding"/>
    <property type="evidence" value="ECO:0007669"/>
    <property type="project" value="UniProtKB-UniRule"/>
</dbReference>
<accession>A0A1W6L5S7</accession>
<sequence>MNDVATTRAVPRKESGRPMLTPETWISAAIERLMLYGVDSIRVDVLAKEMSVTRGSFYWHFKDRDELLRRVLKAWQDGATEALIAKFEEQHHEEPLLLVKDLLSLPFRGRAAKRAASIELAIRAWARSDETARQAVEDVDSRRIAYIAQVFSALGFGIKDARSRAFALYAYTVTESLLTGQGSEAQSTERSAFMEKMLLSVPK</sequence>